<protein>
    <submittedName>
        <fullName evidence="1">Uncharacterized protein</fullName>
    </submittedName>
</protein>
<organism evidence="1 2">
    <name type="scientific">Alterisphingorhabdus coralli</name>
    <dbReference type="NCBI Taxonomy" id="3071408"/>
    <lineage>
        <taxon>Bacteria</taxon>
        <taxon>Pseudomonadati</taxon>
        <taxon>Pseudomonadota</taxon>
        <taxon>Alphaproteobacteria</taxon>
        <taxon>Sphingomonadales</taxon>
        <taxon>Sphingomonadaceae</taxon>
        <taxon>Alterisphingorhabdus (ex Yan et al. 2024)</taxon>
    </lineage>
</organism>
<dbReference type="RefSeq" id="WP_317083948.1">
    <property type="nucleotide sequence ID" value="NZ_CP136594.1"/>
</dbReference>
<dbReference type="KEGG" id="acoa:RB602_06300"/>
<keyword evidence="2" id="KW-1185">Reference proteome</keyword>
<reference evidence="1 2" key="1">
    <citation type="submission" date="2023-10" db="EMBL/GenBank/DDBJ databases">
        <title>Complete genome sequence of a Sphingomonadaceae bacterium.</title>
        <authorList>
            <person name="Yan C."/>
        </authorList>
    </citation>
    <scope>NUCLEOTIDE SEQUENCE [LARGE SCALE GENOMIC DNA]</scope>
    <source>
        <strain evidence="1 2">SCSIO 66989</strain>
    </source>
</reference>
<sequence length="199" mass="22335">MRPYVVAVEGLSEAISAYGELPPKIVRFARMAINTTARRSRTLASREMRRQVAFTARYLSDKSGRLSISQTATDARLEARIRGRHRPTSLARFSRGGGRRGVRVQVKPGSSQVMDRAFFMPLRAGRAPIETRSNLGLAIRLRPGERLANKHKMIQVSGNLYLLYGPSVDQVFRTVAEDIKPEAADILQAEFNRLLDRLN</sequence>
<gene>
    <name evidence="1" type="ORF">RB602_06300</name>
</gene>
<evidence type="ECO:0000313" key="2">
    <source>
        <dbReference type="Proteomes" id="UP001302429"/>
    </source>
</evidence>
<dbReference type="AlphaFoldDB" id="A0AA97F8D1"/>
<name>A0AA97F8D1_9SPHN</name>
<dbReference type="Proteomes" id="UP001302429">
    <property type="component" value="Chromosome"/>
</dbReference>
<proteinExistence type="predicted"/>
<evidence type="ECO:0000313" key="1">
    <source>
        <dbReference type="EMBL" id="WOE76319.1"/>
    </source>
</evidence>
<accession>A0AA97F8D1</accession>
<dbReference type="EMBL" id="CP136594">
    <property type="protein sequence ID" value="WOE76319.1"/>
    <property type="molecule type" value="Genomic_DNA"/>
</dbReference>